<gene>
    <name evidence="1" type="ORF">PTKU64_80200</name>
</gene>
<keyword evidence="2" id="KW-1185">Reference proteome</keyword>
<sequence length="287" mass="31806">MQNDDADGAWHDWLQGDDVGSYVDEEWLEGLQRIRLAIKSEGATTVTEYESTGFGGVGANGIVFSARGPEGEKLAIKMSRSDWSFYCYIRELPPSFLFDTSGHAARLQRKLGQLIGDSMLDSLVAAYREIIRQLVLNLSEWPPVDRFEWNTEEGAQVMNFGVRMPGVLATLERYAARRGADPERAGWAKRTLQLLNATSGASDLRPSLLHMNPLYVWGGAVLSGFFSDLSLASRQVGELLSARPAELETFVVQGWALAKLMQVFQIDSGDRFADFWQSACDGLNIGE</sequence>
<dbReference type="RefSeq" id="WP_229516107.1">
    <property type="nucleotide sequence ID" value="NZ_AP024957.1"/>
</dbReference>
<dbReference type="EMBL" id="AP024957">
    <property type="protein sequence ID" value="BCZ84345.1"/>
    <property type="molecule type" value="Genomic_DNA"/>
</dbReference>
<protein>
    <recommendedName>
        <fullName evidence="3">Aminoglycoside phosphotransferase domain-containing protein</fullName>
    </recommendedName>
</protein>
<dbReference type="Proteomes" id="UP001319874">
    <property type="component" value="Chromosome 3"/>
</dbReference>
<evidence type="ECO:0000313" key="2">
    <source>
        <dbReference type="Proteomes" id="UP001319874"/>
    </source>
</evidence>
<proteinExistence type="predicted"/>
<organism evidence="1 2">
    <name type="scientific">Paraburkholderia terrae</name>
    <dbReference type="NCBI Taxonomy" id="311230"/>
    <lineage>
        <taxon>Bacteria</taxon>
        <taxon>Pseudomonadati</taxon>
        <taxon>Pseudomonadota</taxon>
        <taxon>Betaproteobacteria</taxon>
        <taxon>Burkholderiales</taxon>
        <taxon>Burkholderiaceae</taxon>
        <taxon>Paraburkholderia</taxon>
    </lineage>
</organism>
<accession>A0ABN6JVC5</accession>
<reference evidence="1 2" key="1">
    <citation type="journal article" date="2022" name="Front. Microbiol.">
        <title>Identification and characterization of a novel class of self-sufficient cytochrome P450 hydroxylase involved in cyclohexanecarboxylate degradation in Paraburkholderia terrae strain KU-64.</title>
        <authorList>
            <person name="Yamamoto T."/>
            <person name="Hasegawa Y."/>
            <person name="Iwaki H."/>
        </authorList>
    </citation>
    <scope>NUCLEOTIDE SEQUENCE [LARGE SCALE GENOMIC DNA]</scope>
    <source>
        <strain evidence="1 2">KU-64</strain>
    </source>
</reference>
<evidence type="ECO:0000313" key="1">
    <source>
        <dbReference type="EMBL" id="BCZ84345.1"/>
    </source>
</evidence>
<evidence type="ECO:0008006" key="3">
    <source>
        <dbReference type="Google" id="ProtNLM"/>
    </source>
</evidence>
<name>A0ABN6JVC5_9BURK</name>